<feature type="transmembrane region" description="Helical" evidence="9">
    <location>
        <begin position="128"/>
        <end position="149"/>
    </location>
</feature>
<evidence type="ECO:0000256" key="2">
    <source>
        <dbReference type="ARBA" id="ARBA00022553"/>
    </source>
</evidence>
<evidence type="ECO:0000256" key="4">
    <source>
        <dbReference type="ARBA" id="ARBA00022643"/>
    </source>
</evidence>
<dbReference type="PANTHER" id="PTHR30578">
    <property type="entry name" value="ELECTRON TRANSPORT COMPLEX PROTEIN RNFD"/>
    <property type="match status" value="1"/>
</dbReference>
<feature type="transmembrane region" description="Helical" evidence="9">
    <location>
        <begin position="156"/>
        <end position="173"/>
    </location>
</feature>
<organism evidence="10 11">
    <name type="scientific">Candidatus Woesebacteria bacterium GW2011_GWA1_39_8</name>
    <dbReference type="NCBI Taxonomy" id="1618552"/>
    <lineage>
        <taxon>Bacteria</taxon>
        <taxon>Candidatus Woeseibacteriota</taxon>
    </lineage>
</organism>
<feature type="transmembrane region" description="Helical" evidence="9">
    <location>
        <begin position="106"/>
        <end position="122"/>
    </location>
</feature>
<keyword evidence="3" id="KW-0285">Flavoprotein</keyword>
<keyword evidence="8 9" id="KW-0472">Membrane</keyword>
<comment type="caution">
    <text evidence="10">The sequence shown here is derived from an EMBL/GenBank/DDBJ whole genome shotgun (WGS) entry which is preliminary data.</text>
</comment>
<evidence type="ECO:0000256" key="9">
    <source>
        <dbReference type="SAM" id="Phobius"/>
    </source>
</evidence>
<feature type="transmembrane region" description="Helical" evidence="9">
    <location>
        <begin position="209"/>
        <end position="226"/>
    </location>
</feature>
<feature type="transmembrane region" description="Helical" evidence="9">
    <location>
        <begin position="12"/>
        <end position="28"/>
    </location>
</feature>
<dbReference type="GO" id="GO:0055085">
    <property type="term" value="P:transmembrane transport"/>
    <property type="evidence" value="ECO:0007669"/>
    <property type="project" value="InterPro"/>
</dbReference>
<evidence type="ECO:0000256" key="1">
    <source>
        <dbReference type="ARBA" id="ARBA00022448"/>
    </source>
</evidence>
<dbReference type="Proteomes" id="UP000034793">
    <property type="component" value="Unassembled WGS sequence"/>
</dbReference>
<name>A0A0G0S734_9BACT</name>
<dbReference type="GO" id="GO:0005886">
    <property type="term" value="C:plasma membrane"/>
    <property type="evidence" value="ECO:0007669"/>
    <property type="project" value="TreeGrafter"/>
</dbReference>
<feature type="transmembrane region" description="Helical" evidence="9">
    <location>
        <begin position="179"/>
        <end position="197"/>
    </location>
</feature>
<protein>
    <submittedName>
        <fullName evidence="10">Uncharacterized protein</fullName>
    </submittedName>
</protein>
<feature type="transmembrane region" description="Helical" evidence="9">
    <location>
        <begin position="81"/>
        <end position="99"/>
    </location>
</feature>
<evidence type="ECO:0000256" key="6">
    <source>
        <dbReference type="ARBA" id="ARBA00022967"/>
    </source>
</evidence>
<evidence type="ECO:0000256" key="8">
    <source>
        <dbReference type="ARBA" id="ARBA00023136"/>
    </source>
</evidence>
<evidence type="ECO:0000313" key="10">
    <source>
        <dbReference type="EMBL" id="KKR30555.1"/>
    </source>
</evidence>
<evidence type="ECO:0000313" key="11">
    <source>
        <dbReference type="Proteomes" id="UP000034793"/>
    </source>
</evidence>
<sequence length="271" mass="30049">MRNILANQKVRMLLALTFLSLIAIASFSNPLEALARLILILAVTLTSEYALSFYRKAITGKPISAIITAEVLFLISNPDSSIFQIFLAIVIAVTINHYLKPLGRHIFNPAAAGLFIASFFGLKLTWWGLLPGVIFSTLTILLAGSVTIYTLRQEKIIAPFIATVLGMTLFVTRNAYLTFTQFLIGGFWFFSLVMLPEETSSPIFSKNKVLYGITVAIFSFMIPKVGLTTEPLLTSLLIGNFLFWYLEAKRSMKEKKLAAKLPLASKLLPSE</sequence>
<dbReference type="PANTHER" id="PTHR30578:SF1">
    <property type="entry name" value="NA(+)-TRANSLOCATING NADH-QUINONE REDUCTASE SUBUNIT B"/>
    <property type="match status" value="1"/>
</dbReference>
<reference evidence="10 11" key="1">
    <citation type="journal article" date="2015" name="Nature">
        <title>rRNA introns, odd ribosomes, and small enigmatic genomes across a large radiation of phyla.</title>
        <authorList>
            <person name="Brown C.T."/>
            <person name="Hug L.A."/>
            <person name="Thomas B.C."/>
            <person name="Sharon I."/>
            <person name="Castelle C.J."/>
            <person name="Singh A."/>
            <person name="Wilkins M.J."/>
            <person name="Williams K.H."/>
            <person name="Banfield J.F."/>
        </authorList>
    </citation>
    <scope>NUCLEOTIDE SEQUENCE [LARGE SCALE GENOMIC DNA]</scope>
</reference>
<keyword evidence="1" id="KW-0813">Transport</keyword>
<dbReference type="EMBL" id="LBXL01000005">
    <property type="protein sequence ID" value="KKR30555.1"/>
    <property type="molecule type" value="Genomic_DNA"/>
</dbReference>
<keyword evidence="6" id="KW-1278">Translocase</keyword>
<gene>
    <name evidence="10" type="ORF">UT61_C0005G0036</name>
</gene>
<evidence type="ECO:0000256" key="7">
    <source>
        <dbReference type="ARBA" id="ARBA00022989"/>
    </source>
</evidence>
<proteinExistence type="predicted"/>
<accession>A0A0G0S734</accession>
<keyword evidence="4" id="KW-0288">FMN</keyword>
<feature type="transmembrane region" description="Helical" evidence="9">
    <location>
        <begin position="232"/>
        <end position="248"/>
    </location>
</feature>
<evidence type="ECO:0000256" key="3">
    <source>
        <dbReference type="ARBA" id="ARBA00022630"/>
    </source>
</evidence>
<dbReference type="AlphaFoldDB" id="A0A0G0S734"/>
<evidence type="ECO:0000256" key="5">
    <source>
        <dbReference type="ARBA" id="ARBA00022692"/>
    </source>
</evidence>
<keyword evidence="7 9" id="KW-1133">Transmembrane helix</keyword>
<keyword evidence="5 9" id="KW-0812">Transmembrane</keyword>
<dbReference type="InterPro" id="IPR004338">
    <property type="entry name" value="NqrB/RnfD"/>
</dbReference>
<keyword evidence="2" id="KW-0597">Phosphoprotein</keyword>